<dbReference type="InterPro" id="IPR016130">
    <property type="entry name" value="Tyr_Pase_AS"/>
</dbReference>
<dbReference type="Gene3D" id="3.90.190.10">
    <property type="entry name" value="Protein tyrosine phosphatase superfamily"/>
    <property type="match status" value="1"/>
</dbReference>
<keyword evidence="4" id="KW-0904">Protein phosphatase</keyword>
<proteinExistence type="inferred from homology"/>
<dbReference type="GO" id="GO:0004725">
    <property type="term" value="F:protein tyrosine phosphatase activity"/>
    <property type="evidence" value="ECO:0007669"/>
    <property type="project" value="UniProtKB-EC"/>
</dbReference>
<dbReference type="PATRIC" id="fig|1276257.3.peg.184"/>
<evidence type="ECO:0000259" key="5">
    <source>
        <dbReference type="PROSITE" id="PS50056"/>
    </source>
</evidence>
<sequence length="147" mass="17065">MKKIVDNLYLGDRHSAPETSKLIISCAEEIFNEQNSGETSHFQKDEIHHYFNFEDYPKEEGISKSTLSEVISLMERNIPNQEVYVHCIWGVNRSASIVFMYLVKNKKIPATSFKAAQKAFQKIYPKFSPNPGWQLFLINNFPYNNLV</sequence>
<dbReference type="PROSITE" id="PS00383">
    <property type="entry name" value="TYR_PHOSPHATASE_1"/>
    <property type="match status" value="1"/>
</dbReference>
<keyword evidence="7" id="KW-1185">Reference proteome</keyword>
<dbReference type="InterPro" id="IPR029021">
    <property type="entry name" value="Prot-tyrosine_phosphatase-like"/>
</dbReference>
<dbReference type="CDD" id="cd14498">
    <property type="entry name" value="DSP"/>
    <property type="match status" value="1"/>
</dbReference>
<dbReference type="GO" id="GO:0008138">
    <property type="term" value="F:protein tyrosine/serine/threonine phosphatase activity"/>
    <property type="evidence" value="ECO:0007669"/>
    <property type="project" value="TreeGrafter"/>
</dbReference>
<dbReference type="AlphaFoldDB" id="W6A993"/>
<evidence type="ECO:0000313" key="7">
    <source>
        <dbReference type="Proteomes" id="UP000019265"/>
    </source>
</evidence>
<reference evidence="6 7" key="1">
    <citation type="journal article" date="2014" name="Genome Biol. Evol.">
        <title>Molecular evolution of the substrate utilization strategies and putative virulence factors in mosquito-associated Spiroplasma species.</title>
        <authorList>
            <person name="Chang T.H."/>
            <person name="Lo W.S."/>
            <person name="Ku C."/>
            <person name="Chen L.L."/>
            <person name="Kuo C.H."/>
        </authorList>
    </citation>
    <scope>NUCLEOTIDE SEQUENCE [LARGE SCALE GENOMIC DNA]</scope>
    <source>
        <strain evidence="6">Ar-1343</strain>
    </source>
</reference>
<keyword evidence="3" id="KW-0378">Hydrolase</keyword>
<dbReference type="OrthoDB" id="397722at2"/>
<evidence type="ECO:0000256" key="4">
    <source>
        <dbReference type="ARBA" id="ARBA00022912"/>
    </source>
</evidence>
<gene>
    <name evidence="6" type="ORF">SSABA_v1c01800</name>
</gene>
<evidence type="ECO:0000256" key="1">
    <source>
        <dbReference type="ARBA" id="ARBA00008601"/>
    </source>
</evidence>
<dbReference type="PANTHER" id="PTHR45848:SF4">
    <property type="entry name" value="DUAL SPECIFICITY PROTEIN PHOSPHATASE 12"/>
    <property type="match status" value="1"/>
</dbReference>
<dbReference type="PANTHER" id="PTHR45848">
    <property type="entry name" value="DUAL SPECIFICITY PROTEIN PHOSPHATASE 12 FAMILY MEMBER"/>
    <property type="match status" value="1"/>
</dbReference>
<dbReference type="Pfam" id="PF00782">
    <property type="entry name" value="DSPc"/>
    <property type="match status" value="1"/>
</dbReference>
<dbReference type="PROSITE" id="PS50056">
    <property type="entry name" value="TYR_PHOSPHATASE_2"/>
    <property type="match status" value="1"/>
</dbReference>
<dbReference type="InterPro" id="IPR000340">
    <property type="entry name" value="Dual-sp_phosphatase_cat-dom"/>
</dbReference>
<name>W6A993_9MOLU</name>
<dbReference type="SMART" id="SM00195">
    <property type="entry name" value="DSPc"/>
    <property type="match status" value="1"/>
</dbReference>
<dbReference type="Proteomes" id="UP000019265">
    <property type="component" value="Chromosome"/>
</dbReference>
<dbReference type="EMBL" id="CP006934">
    <property type="protein sequence ID" value="AHI53592.1"/>
    <property type="molecule type" value="Genomic_DNA"/>
</dbReference>
<dbReference type="STRING" id="1276257.SSABA_v1c01800"/>
<organism evidence="6 7">
    <name type="scientific">Spiroplasma sabaudiense Ar-1343</name>
    <dbReference type="NCBI Taxonomy" id="1276257"/>
    <lineage>
        <taxon>Bacteria</taxon>
        <taxon>Bacillati</taxon>
        <taxon>Mycoplasmatota</taxon>
        <taxon>Mollicutes</taxon>
        <taxon>Entomoplasmatales</taxon>
        <taxon>Spiroplasmataceae</taxon>
        <taxon>Spiroplasma</taxon>
    </lineage>
</organism>
<evidence type="ECO:0000256" key="3">
    <source>
        <dbReference type="ARBA" id="ARBA00022801"/>
    </source>
</evidence>
<dbReference type="eggNOG" id="COG2453">
    <property type="taxonomic scope" value="Bacteria"/>
</dbReference>
<dbReference type="InterPro" id="IPR020422">
    <property type="entry name" value="TYR_PHOSPHATASE_DUAL_dom"/>
</dbReference>
<dbReference type="SUPFAM" id="SSF52799">
    <property type="entry name" value="(Phosphotyrosine protein) phosphatases II"/>
    <property type="match status" value="1"/>
</dbReference>
<dbReference type="KEGG" id="ssab:SSABA_v1c01800"/>
<dbReference type="HOGENOM" id="CLU_139019_0_0_14"/>
<feature type="domain" description="Tyrosine specific protein phosphatases" evidence="5">
    <location>
        <begin position="64"/>
        <end position="108"/>
    </location>
</feature>
<evidence type="ECO:0000256" key="2">
    <source>
        <dbReference type="ARBA" id="ARBA00013064"/>
    </source>
</evidence>
<dbReference type="RefSeq" id="WP_038673613.1">
    <property type="nucleotide sequence ID" value="NZ_CP006934.1"/>
</dbReference>
<dbReference type="EC" id="3.1.3.48" evidence="2"/>
<protein>
    <recommendedName>
        <fullName evidence="2">protein-tyrosine-phosphatase</fullName>
        <ecNumber evidence="2">3.1.3.48</ecNumber>
    </recommendedName>
</protein>
<dbReference type="InterPro" id="IPR000387">
    <property type="entry name" value="Tyr_Pase_dom"/>
</dbReference>
<evidence type="ECO:0000313" key="6">
    <source>
        <dbReference type="EMBL" id="AHI53592.1"/>
    </source>
</evidence>
<comment type="similarity">
    <text evidence="1">Belongs to the protein-tyrosine phosphatase family. Non-receptor class dual specificity subfamily.</text>
</comment>
<accession>W6A993</accession>